<reference evidence="1 2" key="1">
    <citation type="submission" date="2013-07" db="EMBL/GenBank/DDBJ databases">
        <authorList>
            <person name="Schaap P.J."/>
            <person name="Mehboob F."/>
            <person name="Oosterkamp M.J."/>
            <person name="de Vos W.M."/>
            <person name="Stams A.J.M."/>
            <person name="Koehorst J.J."/>
        </authorList>
    </citation>
    <scope>NUCLEOTIDE SEQUENCE [LARGE SCALE GENOMIC DNA]</scope>
    <source>
        <strain evidence="1 2">AW-1</strain>
    </source>
</reference>
<proteinExistence type="predicted"/>
<dbReference type="RefSeq" id="WP_023444286.1">
    <property type="nucleotide sequence ID" value="NZ_AOFQ01000011.1"/>
</dbReference>
<dbReference type="PATRIC" id="fig|1263865.4.peg.843"/>
<dbReference type="EMBL" id="AOFQ01000011">
    <property type="protein sequence ID" value="ESR00727.1"/>
    <property type="molecule type" value="Genomic_DNA"/>
</dbReference>
<evidence type="ECO:0000313" key="1">
    <source>
        <dbReference type="EMBL" id="ESR00727.1"/>
    </source>
</evidence>
<dbReference type="Proteomes" id="UP000017822">
    <property type="component" value="Unassembled WGS sequence"/>
</dbReference>
<comment type="caution">
    <text evidence="1">The sequence shown here is derived from an EMBL/GenBank/DDBJ whole genome shotgun (WGS) entry which is preliminary data.</text>
</comment>
<accession>V4S6S7</accession>
<sequence>MTSMEKQAEYDVRIKVHDLYLIILWDTSYFAPRPEDKRICGRRVAENLFSLEAFASNPKPEHRIAQALAEKLRPELAKQIKDVEEKLKASLIQVNQELADPLIKAVDVSLPEGNTYELKIDKGRGTPLVNSFIRLFVLADQITASLKELHYRGALTKGEYKKREDQYAKPLRKVMHELNLIIKRYHQQRKAILAK</sequence>
<dbReference type="AlphaFoldDB" id="V4S6S7"/>
<gene>
    <name evidence="1" type="ORF">F753_04315</name>
</gene>
<name>V4S6S7_STUCH</name>
<protein>
    <recommendedName>
        <fullName evidence="3">DUF1845 domain-containing protein</fullName>
    </recommendedName>
</protein>
<organism evidence="1 2">
    <name type="scientific">Stutzerimonas chloritidismutans AW-1</name>
    <dbReference type="NCBI Taxonomy" id="1263865"/>
    <lineage>
        <taxon>Bacteria</taxon>
        <taxon>Pseudomonadati</taxon>
        <taxon>Pseudomonadota</taxon>
        <taxon>Gammaproteobacteria</taxon>
        <taxon>Pseudomonadales</taxon>
        <taxon>Pseudomonadaceae</taxon>
        <taxon>Stutzerimonas</taxon>
    </lineage>
</organism>
<evidence type="ECO:0008006" key="3">
    <source>
        <dbReference type="Google" id="ProtNLM"/>
    </source>
</evidence>
<evidence type="ECO:0000313" key="2">
    <source>
        <dbReference type="Proteomes" id="UP000017822"/>
    </source>
</evidence>